<reference evidence="4 5" key="1">
    <citation type="submission" date="2019-01" db="EMBL/GenBank/DDBJ databases">
        <authorList>
            <person name="Sayadi A."/>
        </authorList>
    </citation>
    <scope>NUCLEOTIDE SEQUENCE [LARGE SCALE GENOMIC DNA]</scope>
</reference>
<protein>
    <recommendedName>
        <fullName evidence="6">SOCS box domain-containing protein</fullName>
    </recommendedName>
</protein>
<keyword evidence="2 3" id="KW-0040">ANK repeat</keyword>
<dbReference type="SUPFAM" id="SSF48403">
    <property type="entry name" value="Ankyrin repeat"/>
    <property type="match status" value="1"/>
</dbReference>
<dbReference type="Gene3D" id="1.25.40.20">
    <property type="entry name" value="Ankyrin repeat-containing domain"/>
    <property type="match status" value="1"/>
</dbReference>
<keyword evidence="1" id="KW-0677">Repeat</keyword>
<evidence type="ECO:0000256" key="1">
    <source>
        <dbReference type="ARBA" id="ARBA00022737"/>
    </source>
</evidence>
<evidence type="ECO:0000256" key="2">
    <source>
        <dbReference type="ARBA" id="ARBA00023043"/>
    </source>
</evidence>
<dbReference type="PROSITE" id="PS50297">
    <property type="entry name" value="ANK_REP_REGION"/>
    <property type="match status" value="1"/>
</dbReference>
<dbReference type="EMBL" id="CAACVG010006765">
    <property type="protein sequence ID" value="VEN41536.1"/>
    <property type="molecule type" value="Genomic_DNA"/>
</dbReference>
<accession>A0A653C0T4</accession>
<feature type="repeat" description="ANK" evidence="3">
    <location>
        <begin position="14"/>
        <end position="46"/>
    </location>
</feature>
<dbReference type="AlphaFoldDB" id="A0A653C0T4"/>
<evidence type="ECO:0000313" key="4">
    <source>
        <dbReference type="EMBL" id="VEN41536.1"/>
    </source>
</evidence>
<dbReference type="PANTHER" id="PTHR24198">
    <property type="entry name" value="ANKYRIN REPEAT AND PROTEIN KINASE DOMAIN-CONTAINING PROTEIN"/>
    <property type="match status" value="1"/>
</dbReference>
<proteinExistence type="predicted"/>
<dbReference type="PROSITE" id="PS50088">
    <property type="entry name" value="ANK_REPEAT"/>
    <property type="match status" value="1"/>
</dbReference>
<keyword evidence="5" id="KW-1185">Reference proteome</keyword>
<evidence type="ECO:0008006" key="6">
    <source>
        <dbReference type="Google" id="ProtNLM"/>
    </source>
</evidence>
<name>A0A653C0T4_CALMS</name>
<organism evidence="4 5">
    <name type="scientific">Callosobruchus maculatus</name>
    <name type="common">Southern cowpea weevil</name>
    <name type="synonym">Pulse bruchid</name>
    <dbReference type="NCBI Taxonomy" id="64391"/>
    <lineage>
        <taxon>Eukaryota</taxon>
        <taxon>Metazoa</taxon>
        <taxon>Ecdysozoa</taxon>
        <taxon>Arthropoda</taxon>
        <taxon>Hexapoda</taxon>
        <taxon>Insecta</taxon>
        <taxon>Pterygota</taxon>
        <taxon>Neoptera</taxon>
        <taxon>Endopterygota</taxon>
        <taxon>Coleoptera</taxon>
        <taxon>Polyphaga</taxon>
        <taxon>Cucujiformia</taxon>
        <taxon>Chrysomeloidea</taxon>
        <taxon>Chrysomelidae</taxon>
        <taxon>Bruchinae</taxon>
        <taxon>Bruchini</taxon>
        <taxon>Callosobruchus</taxon>
    </lineage>
</organism>
<feature type="non-terminal residue" evidence="4">
    <location>
        <position position="228"/>
    </location>
</feature>
<evidence type="ECO:0000256" key="3">
    <source>
        <dbReference type="PROSITE-ProRule" id="PRU00023"/>
    </source>
</evidence>
<dbReference type="PANTHER" id="PTHR24198:SF169">
    <property type="entry name" value="NON-SPECIFIC SERINE_THREONINE PROTEIN KINASE"/>
    <property type="match status" value="1"/>
</dbReference>
<dbReference type="OrthoDB" id="10252328at2759"/>
<dbReference type="SMART" id="SM00248">
    <property type="entry name" value="ANK"/>
    <property type="match status" value="2"/>
</dbReference>
<dbReference type="InterPro" id="IPR002110">
    <property type="entry name" value="Ankyrin_rpt"/>
</dbReference>
<evidence type="ECO:0000313" key="5">
    <source>
        <dbReference type="Proteomes" id="UP000410492"/>
    </source>
</evidence>
<dbReference type="InterPro" id="IPR036770">
    <property type="entry name" value="Ankyrin_rpt-contain_sf"/>
</dbReference>
<dbReference type="Proteomes" id="UP000410492">
    <property type="component" value="Unassembled WGS sequence"/>
</dbReference>
<gene>
    <name evidence="4" type="ORF">CALMAC_LOCUS5323</name>
</gene>
<dbReference type="Pfam" id="PF00023">
    <property type="entry name" value="Ank"/>
    <property type="match status" value="1"/>
</dbReference>
<sequence length="228" mass="25516">MICPLRVDMYCNNNTETALHAAIKGKHYDITLALLEAGANTNLVIRAYLDINEGLSCCSVEEDSNYGQSTGLVEACKNRDLPIVDLLLKHGARDDDCKALSIAVKNCDETLIAKLLSTKAHTDPEYKINKKMMTENVNCSHFPLFSNVTNLTYSALFPNNPTMINWHNQKCNLTQIKTQWLIDASLHLNPKLKQTPSNYDIALYAITRLDVSNNNLTSIPLALFQLCR</sequence>